<feature type="compositionally biased region" description="Polar residues" evidence="9">
    <location>
        <begin position="79"/>
        <end position="94"/>
    </location>
</feature>
<comment type="caution">
    <text evidence="11">The sequence shown here is derived from an EMBL/GenBank/DDBJ whole genome shotgun (WGS) entry which is preliminary data.</text>
</comment>
<protein>
    <recommendedName>
        <fullName evidence="13">BCL2/adenovirus E1B 19 kDa protein-interacting protein 3</fullName>
    </recommendedName>
</protein>
<evidence type="ECO:0000256" key="10">
    <source>
        <dbReference type="SAM" id="Phobius"/>
    </source>
</evidence>
<evidence type="ECO:0000256" key="8">
    <source>
        <dbReference type="ARBA" id="ARBA00023136"/>
    </source>
</evidence>
<evidence type="ECO:0000313" key="11">
    <source>
        <dbReference type="EMBL" id="KAK7583904.1"/>
    </source>
</evidence>
<evidence type="ECO:0000256" key="5">
    <source>
        <dbReference type="ARBA" id="ARBA00022703"/>
    </source>
</evidence>
<proteinExistence type="inferred from homology"/>
<sequence>MVDEVGHKFYMVWLARQLKLKLQLHQQATTVSGIIAVVMVESWIDLHSQCLHSPGRVTPPFVSAGEEYLRLLKEAQRDSNQSSARVSRANSNIASLGGSPKSPPNSPNTEPCIEEELKDVYINYYSKDGDFVRIDKNTDWIWDWSSRPDQIPPKDWKFKHPEKKTFSMRRVKVGNYSLFSKEVLYTLIFTNFLSIIIGTGVGMWLARRSILFSNLNFD</sequence>
<gene>
    <name evidence="11" type="ORF">V9T40_004867</name>
</gene>
<evidence type="ECO:0000256" key="7">
    <source>
        <dbReference type="ARBA" id="ARBA00023128"/>
    </source>
</evidence>
<dbReference type="InterPro" id="IPR010548">
    <property type="entry name" value="BNIP3"/>
</dbReference>
<keyword evidence="12" id="KW-1185">Reference proteome</keyword>
<dbReference type="Proteomes" id="UP001367676">
    <property type="component" value="Unassembled WGS sequence"/>
</dbReference>
<evidence type="ECO:0000256" key="2">
    <source>
        <dbReference type="ARBA" id="ARBA00004325"/>
    </source>
</evidence>
<evidence type="ECO:0008006" key="13">
    <source>
        <dbReference type="Google" id="ProtNLM"/>
    </source>
</evidence>
<dbReference type="EMBL" id="JBBCAQ010000032">
    <property type="protein sequence ID" value="KAK7583904.1"/>
    <property type="molecule type" value="Genomic_DNA"/>
</dbReference>
<keyword evidence="6 10" id="KW-1133">Transmembrane helix</keyword>
<evidence type="ECO:0000256" key="1">
    <source>
        <dbReference type="ARBA" id="ARBA00004167"/>
    </source>
</evidence>
<keyword evidence="8 10" id="KW-0472">Membrane</keyword>
<feature type="transmembrane region" description="Helical" evidence="10">
    <location>
        <begin position="183"/>
        <end position="206"/>
    </location>
</feature>
<reference evidence="11 12" key="1">
    <citation type="submission" date="2024-03" db="EMBL/GenBank/DDBJ databases">
        <title>Adaptation during the transition from Ophiocordyceps entomopathogen to insect associate is accompanied by gene loss and intensified selection.</title>
        <authorList>
            <person name="Ward C.M."/>
            <person name="Onetto C.A."/>
            <person name="Borneman A.R."/>
        </authorList>
    </citation>
    <scope>NUCLEOTIDE SEQUENCE [LARGE SCALE GENOMIC DNA]</scope>
    <source>
        <strain evidence="11">AWRI1</strain>
        <tissue evidence="11">Single Adult Female</tissue>
    </source>
</reference>
<evidence type="ECO:0000313" key="12">
    <source>
        <dbReference type="Proteomes" id="UP001367676"/>
    </source>
</evidence>
<name>A0AAN9TGS9_9HEMI</name>
<dbReference type="GO" id="GO:0042802">
    <property type="term" value="F:identical protein binding"/>
    <property type="evidence" value="ECO:0007669"/>
    <property type="project" value="UniProtKB-ARBA"/>
</dbReference>
<dbReference type="Pfam" id="PF06553">
    <property type="entry name" value="BNIP3"/>
    <property type="match status" value="1"/>
</dbReference>
<evidence type="ECO:0000256" key="6">
    <source>
        <dbReference type="ARBA" id="ARBA00022989"/>
    </source>
</evidence>
<keyword evidence="4 10" id="KW-0812">Transmembrane</keyword>
<keyword evidence="7" id="KW-0496">Mitochondrion</keyword>
<dbReference type="GO" id="GO:0005634">
    <property type="term" value="C:nucleus"/>
    <property type="evidence" value="ECO:0007669"/>
    <property type="project" value="TreeGrafter"/>
</dbReference>
<dbReference type="GO" id="GO:0043065">
    <property type="term" value="P:positive regulation of apoptotic process"/>
    <property type="evidence" value="ECO:0007669"/>
    <property type="project" value="InterPro"/>
</dbReference>
<feature type="region of interest" description="Disordered" evidence="9">
    <location>
        <begin position="79"/>
        <end position="110"/>
    </location>
</feature>
<evidence type="ECO:0000256" key="3">
    <source>
        <dbReference type="ARBA" id="ARBA00007710"/>
    </source>
</evidence>
<evidence type="ECO:0000256" key="9">
    <source>
        <dbReference type="SAM" id="MobiDB-lite"/>
    </source>
</evidence>
<evidence type="ECO:0000256" key="4">
    <source>
        <dbReference type="ARBA" id="ARBA00022692"/>
    </source>
</evidence>
<keyword evidence="5" id="KW-0053">Apoptosis</keyword>
<organism evidence="11 12">
    <name type="scientific">Parthenolecanium corni</name>
    <dbReference type="NCBI Taxonomy" id="536013"/>
    <lineage>
        <taxon>Eukaryota</taxon>
        <taxon>Metazoa</taxon>
        <taxon>Ecdysozoa</taxon>
        <taxon>Arthropoda</taxon>
        <taxon>Hexapoda</taxon>
        <taxon>Insecta</taxon>
        <taxon>Pterygota</taxon>
        <taxon>Neoptera</taxon>
        <taxon>Paraneoptera</taxon>
        <taxon>Hemiptera</taxon>
        <taxon>Sternorrhyncha</taxon>
        <taxon>Coccoidea</taxon>
        <taxon>Coccidae</taxon>
        <taxon>Parthenolecanium</taxon>
    </lineage>
</organism>
<dbReference type="GO" id="GO:0005741">
    <property type="term" value="C:mitochondrial outer membrane"/>
    <property type="evidence" value="ECO:0007669"/>
    <property type="project" value="TreeGrafter"/>
</dbReference>
<comment type="similarity">
    <text evidence="3">Belongs to the NIP3 family.</text>
</comment>
<comment type="subcellular location">
    <subcellularLocation>
        <location evidence="1">Membrane</location>
        <topology evidence="1">Single-pass membrane protein</topology>
    </subcellularLocation>
    <subcellularLocation>
        <location evidence="2">Mitochondrion membrane</location>
    </subcellularLocation>
</comment>
<dbReference type="PANTHER" id="PTHR15186:SF5">
    <property type="entry name" value="BNIP3, ISOFORM A"/>
    <property type="match status" value="1"/>
</dbReference>
<dbReference type="GO" id="GO:0097345">
    <property type="term" value="P:mitochondrial outer membrane permeabilization"/>
    <property type="evidence" value="ECO:0007669"/>
    <property type="project" value="TreeGrafter"/>
</dbReference>
<accession>A0AAN9TGS9</accession>
<dbReference type="PANTHER" id="PTHR15186">
    <property type="entry name" value="RE48077P"/>
    <property type="match status" value="1"/>
</dbReference>
<dbReference type="AlphaFoldDB" id="A0AAN9TGS9"/>